<dbReference type="AlphaFoldDB" id="A0A932CNP2"/>
<dbReference type="Pfam" id="PF04307">
    <property type="entry name" value="YdjM"/>
    <property type="match status" value="1"/>
</dbReference>
<evidence type="ECO:0000256" key="1">
    <source>
        <dbReference type="SAM" id="Phobius"/>
    </source>
</evidence>
<keyword evidence="1" id="KW-1133">Transmembrane helix</keyword>
<protein>
    <submittedName>
        <fullName evidence="2">Metal-dependent hydrolase</fullName>
    </submittedName>
</protein>
<reference evidence="2" key="1">
    <citation type="submission" date="2020-07" db="EMBL/GenBank/DDBJ databases">
        <title>Huge and variable diversity of episymbiotic CPR bacteria and DPANN archaea in groundwater ecosystems.</title>
        <authorList>
            <person name="He C.Y."/>
            <person name="Keren R."/>
            <person name="Whittaker M."/>
            <person name="Farag I.F."/>
            <person name="Doudna J."/>
            <person name="Cate J.H.D."/>
            <person name="Banfield J.F."/>
        </authorList>
    </citation>
    <scope>NUCLEOTIDE SEQUENCE</scope>
    <source>
        <strain evidence="2">NC_groundwater_672_Ag_B-0.1um_62_36</strain>
    </source>
</reference>
<gene>
    <name evidence="2" type="ORF">HYY20_06450</name>
</gene>
<sequence>MDNLTHALTGMVIAKTGLDRNQPKIAVRALWVSALFPDIDCVVQLFRSEEFIFYHRGFTHSLFGLPIFALLLGALFYAFSPSERHGPEGLTPPLRGDLLGKARGFLAARRLWYLSLLCALGLLSHIGLDLITSYGTLILAPFSDRRYFLDYVFIIDPIFTAIVGLPLLYGWWRGQRSEQLHRASLLLLLVYIGFCGLHRQIALNRVQEAALRLNPEVRRIDVLPQPLSPFRWTGLVETPTGSYQTWFGVYSSKPLQFQAFPYKANPYVRIANRLELIKLYHWFARYPIIHYKEMGNRHVVEYFDLRFNTALPGLGFRRYPFVMEVILDGRGRVLKQGFKRFHS</sequence>
<keyword evidence="1" id="KW-0472">Membrane</keyword>
<dbReference type="InterPro" id="IPR053170">
    <property type="entry name" value="Transcription_regulator"/>
</dbReference>
<feature type="transmembrane region" description="Helical" evidence="1">
    <location>
        <begin position="151"/>
        <end position="172"/>
    </location>
</feature>
<dbReference type="PANTHER" id="PTHR40031:SF1">
    <property type="entry name" value="MEMBRANE-BOUND METAL-DEPENDENT HYDROLASE"/>
    <property type="match status" value="1"/>
</dbReference>
<keyword evidence="1" id="KW-0812">Transmembrane</keyword>
<dbReference type="GO" id="GO:0016787">
    <property type="term" value="F:hydrolase activity"/>
    <property type="evidence" value="ECO:0007669"/>
    <property type="project" value="UniProtKB-KW"/>
</dbReference>
<dbReference type="InterPro" id="IPR007404">
    <property type="entry name" value="YdjM-like"/>
</dbReference>
<name>A0A932CNP2_UNCTE</name>
<dbReference type="EMBL" id="JACPRF010000197">
    <property type="protein sequence ID" value="MBI2876504.1"/>
    <property type="molecule type" value="Genomic_DNA"/>
</dbReference>
<feature type="transmembrane region" description="Helical" evidence="1">
    <location>
        <begin position="58"/>
        <end position="79"/>
    </location>
</feature>
<feature type="transmembrane region" description="Helical" evidence="1">
    <location>
        <begin position="111"/>
        <end position="131"/>
    </location>
</feature>
<evidence type="ECO:0000313" key="3">
    <source>
        <dbReference type="Proteomes" id="UP000769766"/>
    </source>
</evidence>
<keyword evidence="2" id="KW-0378">Hydrolase</keyword>
<organism evidence="2 3">
    <name type="scientific">Tectimicrobiota bacterium</name>
    <dbReference type="NCBI Taxonomy" id="2528274"/>
    <lineage>
        <taxon>Bacteria</taxon>
        <taxon>Pseudomonadati</taxon>
        <taxon>Nitrospinota/Tectimicrobiota group</taxon>
        <taxon>Candidatus Tectimicrobiota</taxon>
    </lineage>
</organism>
<evidence type="ECO:0000313" key="2">
    <source>
        <dbReference type="EMBL" id="MBI2876504.1"/>
    </source>
</evidence>
<accession>A0A932CNP2</accession>
<comment type="caution">
    <text evidence="2">The sequence shown here is derived from an EMBL/GenBank/DDBJ whole genome shotgun (WGS) entry which is preliminary data.</text>
</comment>
<feature type="transmembrane region" description="Helical" evidence="1">
    <location>
        <begin position="184"/>
        <end position="202"/>
    </location>
</feature>
<dbReference type="Proteomes" id="UP000769766">
    <property type="component" value="Unassembled WGS sequence"/>
</dbReference>
<proteinExistence type="predicted"/>
<dbReference type="PANTHER" id="PTHR40031">
    <property type="entry name" value="HYPOTHETICAL MEMBRANE SPANNING PROTEIN"/>
    <property type="match status" value="1"/>
</dbReference>